<keyword evidence="1" id="KW-0812">Transmembrane</keyword>
<name>A0A6A5X857_9PLEO</name>
<proteinExistence type="predicted"/>
<keyword evidence="3" id="KW-1185">Reference proteome</keyword>
<dbReference type="GeneID" id="54292184"/>
<sequence length="55" mass="6285">MWNDLVSPIDGNLCFSWGGILCVSLLFFAWPVSIRDHEALDLEYVGPMYSMNTIF</sequence>
<dbReference type="Proteomes" id="UP000799778">
    <property type="component" value="Unassembled WGS sequence"/>
</dbReference>
<dbReference type="EMBL" id="ML978080">
    <property type="protein sequence ID" value="KAF2009110.1"/>
    <property type="molecule type" value="Genomic_DNA"/>
</dbReference>
<accession>A0A6A5X857</accession>
<evidence type="ECO:0000256" key="1">
    <source>
        <dbReference type="SAM" id="Phobius"/>
    </source>
</evidence>
<dbReference type="RefSeq" id="XP_033377449.1">
    <property type="nucleotide sequence ID" value="XM_033534787.1"/>
</dbReference>
<keyword evidence="1" id="KW-0472">Membrane</keyword>
<gene>
    <name evidence="2" type="ORF">BU24DRAFT_90857</name>
</gene>
<reference evidence="2" key="1">
    <citation type="journal article" date="2020" name="Stud. Mycol.">
        <title>101 Dothideomycetes genomes: a test case for predicting lifestyles and emergence of pathogens.</title>
        <authorList>
            <person name="Haridas S."/>
            <person name="Albert R."/>
            <person name="Binder M."/>
            <person name="Bloem J."/>
            <person name="Labutti K."/>
            <person name="Salamov A."/>
            <person name="Andreopoulos B."/>
            <person name="Baker S."/>
            <person name="Barry K."/>
            <person name="Bills G."/>
            <person name="Bluhm B."/>
            <person name="Cannon C."/>
            <person name="Castanera R."/>
            <person name="Culley D."/>
            <person name="Daum C."/>
            <person name="Ezra D."/>
            <person name="Gonzalez J."/>
            <person name="Henrissat B."/>
            <person name="Kuo A."/>
            <person name="Liang C."/>
            <person name="Lipzen A."/>
            <person name="Lutzoni F."/>
            <person name="Magnuson J."/>
            <person name="Mondo S."/>
            <person name="Nolan M."/>
            <person name="Ohm R."/>
            <person name="Pangilinan J."/>
            <person name="Park H.-J."/>
            <person name="Ramirez L."/>
            <person name="Alfaro M."/>
            <person name="Sun H."/>
            <person name="Tritt A."/>
            <person name="Yoshinaga Y."/>
            <person name="Zwiers L.-H."/>
            <person name="Turgeon B."/>
            <person name="Goodwin S."/>
            <person name="Spatafora J."/>
            <person name="Crous P."/>
            <person name="Grigoriev I."/>
        </authorList>
    </citation>
    <scope>NUCLEOTIDE SEQUENCE</scope>
    <source>
        <strain evidence="2">CBS 175.79</strain>
    </source>
</reference>
<keyword evidence="1" id="KW-1133">Transmembrane helix</keyword>
<organism evidence="2 3">
    <name type="scientific">Aaosphaeria arxii CBS 175.79</name>
    <dbReference type="NCBI Taxonomy" id="1450172"/>
    <lineage>
        <taxon>Eukaryota</taxon>
        <taxon>Fungi</taxon>
        <taxon>Dikarya</taxon>
        <taxon>Ascomycota</taxon>
        <taxon>Pezizomycotina</taxon>
        <taxon>Dothideomycetes</taxon>
        <taxon>Pleosporomycetidae</taxon>
        <taxon>Pleosporales</taxon>
        <taxon>Pleosporales incertae sedis</taxon>
        <taxon>Aaosphaeria</taxon>
    </lineage>
</organism>
<evidence type="ECO:0000313" key="2">
    <source>
        <dbReference type="EMBL" id="KAF2009110.1"/>
    </source>
</evidence>
<protein>
    <submittedName>
        <fullName evidence="2">Uncharacterized protein</fullName>
    </submittedName>
</protein>
<feature type="transmembrane region" description="Helical" evidence="1">
    <location>
        <begin position="15"/>
        <end position="34"/>
    </location>
</feature>
<dbReference type="AlphaFoldDB" id="A0A6A5X857"/>
<evidence type="ECO:0000313" key="3">
    <source>
        <dbReference type="Proteomes" id="UP000799778"/>
    </source>
</evidence>